<dbReference type="EMBL" id="MU069780">
    <property type="protein sequence ID" value="KAF5834008.1"/>
    <property type="molecule type" value="Genomic_DNA"/>
</dbReference>
<keyword evidence="4" id="KW-1185">Reference proteome</keyword>
<evidence type="ECO:0000256" key="1">
    <source>
        <dbReference type="SAM" id="MobiDB-lite"/>
    </source>
</evidence>
<organism evidence="3 4">
    <name type="scientific">Dunaliella salina</name>
    <name type="common">Green alga</name>
    <name type="synonym">Protococcus salinus</name>
    <dbReference type="NCBI Taxonomy" id="3046"/>
    <lineage>
        <taxon>Eukaryota</taxon>
        <taxon>Viridiplantae</taxon>
        <taxon>Chlorophyta</taxon>
        <taxon>core chlorophytes</taxon>
        <taxon>Chlorophyceae</taxon>
        <taxon>CS clade</taxon>
        <taxon>Chlamydomonadales</taxon>
        <taxon>Dunaliellaceae</taxon>
        <taxon>Dunaliella</taxon>
    </lineage>
</organism>
<feature type="domain" description="Serine aminopeptidase S33" evidence="2">
    <location>
        <begin position="115"/>
        <end position="241"/>
    </location>
</feature>
<proteinExistence type="predicted"/>
<sequence>MLQTSLNTVNPCKLFPKSNSAGPRVHSTRRTPEALSTSTRTSSVPTSQGTFPRTPARLTGRHQKAFSRGRLPVCAAASEGGGSEEALPLMAAPESKVQFLNTTRHQLVGTFTDAKSDKVAILCHGYAGSKDGFVYPKMAKALAAKKISSLRFDFTGNGESDGAFEFGNYLQEVADLRCAVQYVRESLRKTPIALVGHSKGANDVLLYASQYDDVPLVINIAARFDMKRGIKERFGEEVLAKVQKLGQVPMTVKNDSGQTVKWLLTKKALEERMSIDMEAAAKKISLSEVLTVHGKADATIPYQDAEAFSRTIRQHMLWPLDGADHFFSQQAHADQMIRKVSEYISQMA</sequence>
<feature type="compositionally biased region" description="Polar residues" evidence="1">
    <location>
        <begin position="1"/>
        <end position="10"/>
    </location>
</feature>
<dbReference type="Pfam" id="PF12146">
    <property type="entry name" value="Hydrolase_4"/>
    <property type="match status" value="1"/>
</dbReference>
<dbReference type="InterPro" id="IPR022742">
    <property type="entry name" value="Hydrolase_4"/>
</dbReference>
<dbReference type="Gene3D" id="3.40.50.1820">
    <property type="entry name" value="alpha/beta hydrolase"/>
    <property type="match status" value="1"/>
</dbReference>
<accession>A0ABQ7GHC5</accession>
<evidence type="ECO:0000259" key="2">
    <source>
        <dbReference type="Pfam" id="PF12146"/>
    </source>
</evidence>
<name>A0ABQ7GHC5_DUNSA</name>
<dbReference type="InterPro" id="IPR029058">
    <property type="entry name" value="AB_hydrolase_fold"/>
</dbReference>
<dbReference type="GO" id="GO:0016787">
    <property type="term" value="F:hydrolase activity"/>
    <property type="evidence" value="ECO:0007669"/>
    <property type="project" value="UniProtKB-KW"/>
</dbReference>
<keyword evidence="3" id="KW-0378">Hydrolase</keyword>
<gene>
    <name evidence="3" type="ORF">DUNSADRAFT_9493</name>
</gene>
<dbReference type="Proteomes" id="UP000815325">
    <property type="component" value="Unassembled WGS sequence"/>
</dbReference>
<comment type="caution">
    <text evidence="3">The sequence shown here is derived from an EMBL/GenBank/DDBJ whole genome shotgun (WGS) entry which is preliminary data.</text>
</comment>
<reference evidence="3" key="1">
    <citation type="submission" date="2017-08" db="EMBL/GenBank/DDBJ databases">
        <authorList>
            <person name="Polle J.E."/>
            <person name="Barry K."/>
            <person name="Cushman J."/>
            <person name="Schmutz J."/>
            <person name="Tran D."/>
            <person name="Hathwaick L.T."/>
            <person name="Yim W.C."/>
            <person name="Jenkins J."/>
            <person name="Mckie-Krisberg Z.M."/>
            <person name="Prochnik S."/>
            <person name="Lindquist E."/>
            <person name="Dockter R.B."/>
            <person name="Adam C."/>
            <person name="Molina H."/>
            <person name="Bunkerborg J."/>
            <person name="Jin E."/>
            <person name="Buchheim M."/>
            <person name="Magnuson J."/>
        </authorList>
    </citation>
    <scope>NUCLEOTIDE SEQUENCE</scope>
    <source>
        <strain evidence="3">CCAP 19/18</strain>
    </source>
</reference>
<evidence type="ECO:0000313" key="3">
    <source>
        <dbReference type="EMBL" id="KAF5834008.1"/>
    </source>
</evidence>
<evidence type="ECO:0000313" key="4">
    <source>
        <dbReference type="Proteomes" id="UP000815325"/>
    </source>
</evidence>
<feature type="region of interest" description="Disordered" evidence="1">
    <location>
        <begin position="1"/>
        <end position="56"/>
    </location>
</feature>
<dbReference type="PANTHER" id="PTHR42886">
    <property type="entry name" value="RE40534P-RELATED"/>
    <property type="match status" value="1"/>
</dbReference>
<dbReference type="SUPFAM" id="SSF53474">
    <property type="entry name" value="alpha/beta-Hydrolases"/>
    <property type="match status" value="1"/>
</dbReference>
<dbReference type="PANTHER" id="PTHR42886:SF53">
    <property type="entry name" value="ALPHA_BETA-HYDROLASES SUPERFAMILY PROTEIN"/>
    <property type="match status" value="1"/>
</dbReference>
<feature type="compositionally biased region" description="Low complexity" evidence="1">
    <location>
        <begin position="36"/>
        <end position="47"/>
    </location>
</feature>
<protein>
    <submittedName>
        <fullName evidence="3">Alpha/Beta hydrolase protein</fullName>
    </submittedName>
</protein>